<dbReference type="Proteomes" id="UP001139068">
    <property type="component" value="Unassembled WGS sequence"/>
</dbReference>
<evidence type="ECO:0000256" key="2">
    <source>
        <dbReference type="ARBA" id="ARBA00006411"/>
    </source>
</evidence>
<organism evidence="5 6">
    <name type="scientific">Candidatus Mycolicibacterium alkanivorans</name>
    <dbReference type="NCBI Taxonomy" id="2954114"/>
    <lineage>
        <taxon>Bacteria</taxon>
        <taxon>Bacillati</taxon>
        <taxon>Actinomycetota</taxon>
        <taxon>Actinomycetes</taxon>
        <taxon>Mycobacteriales</taxon>
        <taxon>Mycobacteriaceae</taxon>
        <taxon>Mycolicibacterium</taxon>
    </lineage>
</organism>
<sequence length="281" mass="30610">MVPDAVELTVESAWFIGDILGSGTFPWVLAITPPYRDGSDRADFVRRQTAELTRLGVITAGRIAPVVREWIHTVCHPERWLELRYAGSATSSRDLLRGIVARRGERTVVALRNAGLVAFSELHIDESRHLVPVVTAGLPGRPPARFDEFALPAAVGVRADRHLRDGAELSGVIDYLGIPDSARLFVESVFGGPRSYVEVVAGERHDTRQQTTEVGIAVVDTVAGRAVISPARAFDGEWVSTFAPGTPFAITLALEHLTMPLPDGRWFPSAHLARDFTTQGC</sequence>
<dbReference type="Pfam" id="PF14011">
    <property type="entry name" value="ESX-1_EspG"/>
    <property type="match status" value="1"/>
</dbReference>
<evidence type="ECO:0000313" key="6">
    <source>
        <dbReference type="Proteomes" id="UP001139068"/>
    </source>
</evidence>
<comment type="subcellular location">
    <subcellularLocation>
        <location evidence="1">Cytoplasm</location>
    </subcellularLocation>
</comment>
<evidence type="ECO:0000256" key="4">
    <source>
        <dbReference type="ARBA" id="ARBA00023186"/>
    </source>
</evidence>
<comment type="caution">
    <text evidence="5">The sequence shown here is derived from an EMBL/GenBank/DDBJ whole genome shotgun (WGS) entry which is preliminary data.</text>
</comment>
<dbReference type="EMBL" id="JAIVFL010000001">
    <property type="protein sequence ID" value="MCI4676650.1"/>
    <property type="molecule type" value="Genomic_DNA"/>
</dbReference>
<proteinExistence type="inferred from homology"/>
<comment type="similarity">
    <text evidence="2">Belongs to the EspG family.</text>
</comment>
<reference evidence="5" key="1">
    <citation type="journal article" date="2022" name="ISME J.">
        <title>Identification of active gaseous-alkane degraders at natural gas seeps.</title>
        <authorList>
            <person name="Farhan Ul Haque M."/>
            <person name="Hernandez M."/>
            <person name="Crombie A.T."/>
            <person name="Murrell J.C."/>
        </authorList>
    </citation>
    <scope>NUCLEOTIDE SEQUENCE</scope>
    <source>
        <strain evidence="5">ANDR5</strain>
    </source>
</reference>
<keyword evidence="6" id="KW-1185">Reference proteome</keyword>
<accession>A0ABS9YZL0</accession>
<name>A0ABS9YZL0_9MYCO</name>
<protein>
    <submittedName>
        <fullName evidence="5">ESX secretion-associated protein EspG</fullName>
    </submittedName>
</protein>
<evidence type="ECO:0000313" key="5">
    <source>
        <dbReference type="EMBL" id="MCI4676650.1"/>
    </source>
</evidence>
<gene>
    <name evidence="5" type="ORF">K9U37_17870</name>
</gene>
<dbReference type="InterPro" id="IPR025734">
    <property type="entry name" value="EspG"/>
</dbReference>
<evidence type="ECO:0000256" key="3">
    <source>
        <dbReference type="ARBA" id="ARBA00022490"/>
    </source>
</evidence>
<keyword evidence="4" id="KW-0143">Chaperone</keyword>
<evidence type="ECO:0000256" key="1">
    <source>
        <dbReference type="ARBA" id="ARBA00004496"/>
    </source>
</evidence>
<keyword evidence="3" id="KW-0963">Cytoplasm</keyword>